<evidence type="ECO:0000313" key="4">
    <source>
        <dbReference type="EMBL" id="AEE96751.1"/>
    </source>
</evidence>
<accession>F3ZYZ2</accession>
<gene>
    <name evidence="4" type="ordered locus">Mahau_1562</name>
</gene>
<dbReference type="eggNOG" id="COG3980">
    <property type="taxonomic scope" value="Bacteria"/>
</dbReference>
<feature type="binding site" evidence="2">
    <location>
        <position position="156"/>
    </location>
    <ligand>
        <name>substrate</name>
    </ligand>
</feature>
<dbReference type="GO" id="GO:0016758">
    <property type="term" value="F:hexosyltransferase activity"/>
    <property type="evidence" value="ECO:0007669"/>
    <property type="project" value="InterPro"/>
</dbReference>
<reference evidence="5" key="1">
    <citation type="submission" date="2010-11" db="EMBL/GenBank/DDBJ databases">
        <title>The complete genome of Mahella australiensis DSM 15567.</title>
        <authorList>
            <consortium name="US DOE Joint Genome Institute (JGI-PGF)"/>
            <person name="Lucas S."/>
            <person name="Copeland A."/>
            <person name="Lapidus A."/>
            <person name="Bruce D."/>
            <person name="Goodwin L."/>
            <person name="Pitluck S."/>
            <person name="Kyrpides N."/>
            <person name="Mavromatis K."/>
            <person name="Pagani I."/>
            <person name="Ivanova N."/>
            <person name="Teshima H."/>
            <person name="Brettin T."/>
            <person name="Detter J.C."/>
            <person name="Han C."/>
            <person name="Tapia R."/>
            <person name="Land M."/>
            <person name="Hauser L."/>
            <person name="Markowitz V."/>
            <person name="Cheng J.-F."/>
            <person name="Hugenholtz P."/>
            <person name="Woyke T."/>
            <person name="Wu D."/>
            <person name="Spring S."/>
            <person name="Pukall R."/>
            <person name="Steenblock K."/>
            <person name="Schneider S."/>
            <person name="Klenk H.-P."/>
            <person name="Eisen J.A."/>
        </authorList>
    </citation>
    <scope>NUCLEOTIDE SEQUENCE [LARGE SCALE GENOMIC DNA]</scope>
    <source>
        <strain evidence="5">DSM 15567 / CIP 107919 / 50-1 BON</strain>
    </source>
</reference>
<dbReference type="InterPro" id="IPR007235">
    <property type="entry name" value="Glyco_trans_28_C"/>
</dbReference>
<dbReference type="PANTHER" id="PTHR21015:SF22">
    <property type="entry name" value="GLYCOSYLTRANSFERASE"/>
    <property type="match status" value="1"/>
</dbReference>
<dbReference type="InterPro" id="IPR020023">
    <property type="entry name" value="PseG"/>
</dbReference>
<feature type="active site" description="Proton acceptor" evidence="1">
    <location>
        <position position="17"/>
    </location>
</feature>
<protein>
    <submittedName>
        <fullName evidence="4">Pseudaminic acid biosynthesis-associated protein PseG</fullName>
    </submittedName>
</protein>
<dbReference type="SUPFAM" id="SSF53756">
    <property type="entry name" value="UDP-Glycosyltransferase/glycogen phosphorylase"/>
    <property type="match status" value="1"/>
</dbReference>
<evidence type="ECO:0000313" key="5">
    <source>
        <dbReference type="Proteomes" id="UP000008457"/>
    </source>
</evidence>
<feature type="binding site" evidence="2">
    <location>
        <position position="256"/>
    </location>
    <ligand>
        <name>substrate</name>
    </ligand>
</feature>
<dbReference type="KEGG" id="mas:Mahau_1562"/>
<proteinExistence type="predicted"/>
<name>F3ZYZ2_MAHA5</name>
<keyword evidence="5" id="KW-1185">Reference proteome</keyword>
<dbReference type="RefSeq" id="WP_013781180.1">
    <property type="nucleotide sequence ID" value="NC_015520.1"/>
</dbReference>
<sequence length="339" mass="36917">MNIAIRADGGYNIGMGHIMRCMALAQALRDKGCNVCFITRHDSSVEAVLKMRLGSGINVIPIESHDALNNELEQLSKIIHQYAIDALVVDHYGADQAYLIETKKMVDELLTIDDLNCFTFPSDIVINGNIYAPDMEYRSLYGNTKFLLGPQYLLMRQEFRNLPKRCVNDNVERILITMGGSDLMGLTAKILRALRGIGGDIAIDVVMGAASNDKDAVEMEVSRTSNVNLLYDVDDMAELMFKADLAISAAGSTLYELAACGVPAITLIQADNQVAGAEGMAKAGCAVNLGWGDRADLADMKHVIKMLTEDKIKRQCMADIGQSIVDGLGAMRCVKIIMG</sequence>
<dbReference type="Pfam" id="PF04101">
    <property type="entry name" value="Glyco_tran_28_C"/>
    <property type="match status" value="1"/>
</dbReference>
<feature type="domain" description="Glycosyl transferase family 28 C-terminal" evidence="3">
    <location>
        <begin position="190"/>
        <end position="294"/>
    </location>
</feature>
<reference evidence="4 5" key="2">
    <citation type="journal article" date="2011" name="Stand. Genomic Sci.">
        <title>Complete genome sequence of Mahella australiensis type strain (50-1 BON).</title>
        <authorList>
            <person name="Sikorski J."/>
            <person name="Teshima H."/>
            <person name="Nolan M."/>
            <person name="Lucas S."/>
            <person name="Hammon N."/>
            <person name="Deshpande S."/>
            <person name="Cheng J.F."/>
            <person name="Pitluck S."/>
            <person name="Liolios K."/>
            <person name="Pagani I."/>
            <person name="Ivanova N."/>
            <person name="Huntemann M."/>
            <person name="Mavromatis K."/>
            <person name="Ovchinikova G."/>
            <person name="Pati A."/>
            <person name="Tapia R."/>
            <person name="Han C."/>
            <person name="Goodwin L."/>
            <person name="Chen A."/>
            <person name="Palaniappan K."/>
            <person name="Land M."/>
            <person name="Hauser L."/>
            <person name="Ngatchou-Djao O.D."/>
            <person name="Rohde M."/>
            <person name="Pukall R."/>
            <person name="Spring S."/>
            <person name="Abt B."/>
            <person name="Goker M."/>
            <person name="Detter J.C."/>
            <person name="Woyke T."/>
            <person name="Bristow J."/>
            <person name="Markowitz V."/>
            <person name="Hugenholtz P."/>
            <person name="Eisen J.A."/>
            <person name="Kyrpides N.C."/>
            <person name="Klenk H.P."/>
            <person name="Lapidus A."/>
        </authorList>
    </citation>
    <scope>NUCLEOTIDE SEQUENCE [LARGE SCALE GENOMIC DNA]</scope>
    <source>
        <strain evidence="5">DSM 15567 / CIP 107919 / 50-1 BON</strain>
    </source>
</reference>
<dbReference type="NCBIfam" id="TIGR03590">
    <property type="entry name" value="PseG"/>
    <property type="match status" value="1"/>
</dbReference>
<dbReference type="HOGENOM" id="CLU_023406_1_0_9"/>
<organism evidence="4 5">
    <name type="scientific">Mahella australiensis (strain DSM 15567 / CIP 107919 / 50-1 BON)</name>
    <dbReference type="NCBI Taxonomy" id="697281"/>
    <lineage>
        <taxon>Bacteria</taxon>
        <taxon>Bacillati</taxon>
        <taxon>Bacillota</taxon>
        <taxon>Clostridia</taxon>
        <taxon>Thermoanaerobacterales</taxon>
        <taxon>Thermoanaerobacterales Family IV. Incertae Sedis</taxon>
        <taxon>Mahella</taxon>
    </lineage>
</organism>
<evidence type="ECO:0000256" key="2">
    <source>
        <dbReference type="PIRSR" id="PIRSR620023-2"/>
    </source>
</evidence>
<dbReference type="PANTHER" id="PTHR21015">
    <property type="entry name" value="UDP-N-ACETYLGLUCOSAMINE--N-ACETYLMURAMYL-(PENTAPEPTIDE) PYROPHOSPHORYL-UNDECAPRENOL N-ACETYLGLUCOSAMINE TRANSFERASE 1"/>
    <property type="match status" value="1"/>
</dbReference>
<evidence type="ECO:0000259" key="3">
    <source>
        <dbReference type="Pfam" id="PF04101"/>
    </source>
</evidence>
<dbReference type="STRING" id="697281.Mahau_1562"/>
<dbReference type="Proteomes" id="UP000008457">
    <property type="component" value="Chromosome"/>
</dbReference>
<dbReference type="AlphaFoldDB" id="F3ZYZ2"/>
<dbReference type="Gene3D" id="3.40.50.2000">
    <property type="entry name" value="Glycogen Phosphorylase B"/>
    <property type="match status" value="1"/>
</dbReference>
<dbReference type="Gene3D" id="3.40.50.11190">
    <property type="match status" value="1"/>
</dbReference>
<dbReference type="EMBL" id="CP002360">
    <property type="protein sequence ID" value="AEE96751.1"/>
    <property type="molecule type" value="Genomic_DNA"/>
</dbReference>
<evidence type="ECO:0000256" key="1">
    <source>
        <dbReference type="PIRSR" id="PIRSR620023-1"/>
    </source>
</evidence>